<comment type="similarity">
    <text evidence="2">Belongs to the diacylglycerol/lipid kinase family.</text>
</comment>
<accession>A0A1H0XPE4</accession>
<dbReference type="SMART" id="SM00046">
    <property type="entry name" value="DAGKc"/>
    <property type="match status" value="1"/>
</dbReference>
<dbReference type="PANTHER" id="PTHR12358">
    <property type="entry name" value="SPHINGOSINE KINASE"/>
    <property type="match status" value="1"/>
</dbReference>
<dbReference type="PANTHER" id="PTHR12358:SF54">
    <property type="entry name" value="SPHINGOSINE KINASE RELATED PROTEIN"/>
    <property type="match status" value="1"/>
</dbReference>
<organism evidence="10 11">
    <name type="scientific">Carnobacterium viridans</name>
    <dbReference type="NCBI Taxonomy" id="174587"/>
    <lineage>
        <taxon>Bacteria</taxon>
        <taxon>Bacillati</taxon>
        <taxon>Bacillota</taxon>
        <taxon>Bacilli</taxon>
        <taxon>Lactobacillales</taxon>
        <taxon>Carnobacteriaceae</taxon>
        <taxon>Carnobacterium</taxon>
    </lineage>
</organism>
<comment type="cofactor">
    <cofactor evidence="1">
        <name>Mg(2+)</name>
        <dbReference type="ChEBI" id="CHEBI:18420"/>
    </cofactor>
</comment>
<dbReference type="OrthoDB" id="9786026at2"/>
<proteinExistence type="inferred from homology"/>
<evidence type="ECO:0000256" key="8">
    <source>
        <dbReference type="ARBA" id="ARBA00023264"/>
    </source>
</evidence>
<name>A0A1H0XPE4_9LACT</name>
<keyword evidence="7" id="KW-0444">Lipid biosynthesis</keyword>
<dbReference type="Pfam" id="PF19279">
    <property type="entry name" value="YegS_C"/>
    <property type="match status" value="1"/>
</dbReference>
<dbReference type="Gene3D" id="3.40.50.10330">
    <property type="entry name" value="Probable inorganic polyphosphate/atp-NAD kinase, domain 1"/>
    <property type="match status" value="1"/>
</dbReference>
<dbReference type="PROSITE" id="PS50146">
    <property type="entry name" value="DAGK"/>
    <property type="match status" value="1"/>
</dbReference>
<keyword evidence="7" id="KW-0594">Phospholipid biosynthesis</keyword>
<dbReference type="GO" id="GO:0016301">
    <property type="term" value="F:kinase activity"/>
    <property type="evidence" value="ECO:0007669"/>
    <property type="project" value="UniProtKB-KW"/>
</dbReference>
<dbReference type="InterPro" id="IPR005218">
    <property type="entry name" value="Diacylglycerol/lipid_kinase"/>
</dbReference>
<evidence type="ECO:0000256" key="7">
    <source>
        <dbReference type="ARBA" id="ARBA00023209"/>
    </source>
</evidence>
<dbReference type="RefSeq" id="WP_089974697.1">
    <property type="nucleotide sequence ID" value="NZ_CP084916.1"/>
</dbReference>
<reference evidence="11" key="1">
    <citation type="submission" date="2016-10" db="EMBL/GenBank/DDBJ databases">
        <authorList>
            <person name="Varghese N."/>
            <person name="Submissions S."/>
        </authorList>
    </citation>
    <scope>NUCLEOTIDE SEQUENCE [LARGE SCALE GENOMIC DNA]</scope>
    <source>
        <strain evidence="11">MPL-11</strain>
    </source>
</reference>
<gene>
    <name evidence="10" type="ORF">SAMN04487752_0361</name>
</gene>
<evidence type="ECO:0000259" key="9">
    <source>
        <dbReference type="PROSITE" id="PS50146"/>
    </source>
</evidence>
<keyword evidence="7" id="KW-0443">Lipid metabolism</keyword>
<keyword evidence="8" id="KW-1208">Phospholipid metabolism</keyword>
<dbReference type="InterPro" id="IPR017438">
    <property type="entry name" value="ATP-NAD_kinase_N"/>
</dbReference>
<keyword evidence="5 10" id="KW-0418">Kinase</keyword>
<dbReference type="Gene3D" id="2.60.200.40">
    <property type="match status" value="1"/>
</dbReference>
<dbReference type="EMBL" id="FNJW01000008">
    <property type="protein sequence ID" value="SDQ04772.1"/>
    <property type="molecule type" value="Genomic_DNA"/>
</dbReference>
<evidence type="ECO:0000313" key="11">
    <source>
        <dbReference type="Proteomes" id="UP000199481"/>
    </source>
</evidence>
<evidence type="ECO:0000256" key="4">
    <source>
        <dbReference type="ARBA" id="ARBA00022741"/>
    </source>
</evidence>
<feature type="domain" description="DAGKc" evidence="9">
    <location>
        <begin position="2"/>
        <end position="141"/>
    </location>
</feature>
<evidence type="ECO:0000256" key="3">
    <source>
        <dbReference type="ARBA" id="ARBA00022679"/>
    </source>
</evidence>
<keyword evidence="3" id="KW-0808">Transferase</keyword>
<dbReference type="GO" id="GO:0005524">
    <property type="term" value="F:ATP binding"/>
    <property type="evidence" value="ECO:0007669"/>
    <property type="project" value="UniProtKB-KW"/>
</dbReference>
<dbReference type="GO" id="GO:0008654">
    <property type="term" value="P:phospholipid biosynthetic process"/>
    <property type="evidence" value="ECO:0007669"/>
    <property type="project" value="UniProtKB-KW"/>
</dbReference>
<protein>
    <submittedName>
        <fullName evidence="10">Lipid kinase, YegS/Rv2252/BmrU family</fullName>
    </submittedName>
</protein>
<keyword evidence="11" id="KW-1185">Reference proteome</keyword>
<sequence>MSTIKHYHLIINELSGSGKGKKISHQIGNLLMAQQISFTVHKSAYHGHTVELTKAVAQEIDKEHELSQLIIVIGGDGTLHEVLIGLGEQYAHIPVGYIPAGSGNDFARGTGISKDPKKALKQILTAQQATILDIIEYYDHNQQHKGFAVNNVGIGFDAAVVKRANHSPSKVFLNKLGMSSFVYFASLVQVFFKQKAFPLTITTNGEKSQFDDAFLVIINSHPYFGGGIPVSPKASQIDGKLDLIILPKHSFANLLYLFILMILGGKHLNHKNVYYYQVSTISLKTTSKMDANADGEILVDQPIDFQFKTGSRYFWI</sequence>
<dbReference type="InterPro" id="IPR045540">
    <property type="entry name" value="YegS/DAGK_C"/>
</dbReference>
<dbReference type="AlphaFoldDB" id="A0A1H0XPE4"/>
<dbReference type="NCBIfam" id="TIGR00147">
    <property type="entry name" value="YegS/Rv2252/BmrU family lipid kinase"/>
    <property type="match status" value="1"/>
</dbReference>
<evidence type="ECO:0000256" key="5">
    <source>
        <dbReference type="ARBA" id="ARBA00022777"/>
    </source>
</evidence>
<dbReference type="InterPro" id="IPR050187">
    <property type="entry name" value="Lipid_Phosphate_FormReg"/>
</dbReference>
<dbReference type="InterPro" id="IPR016064">
    <property type="entry name" value="NAD/diacylglycerol_kinase_sf"/>
</dbReference>
<evidence type="ECO:0000313" key="10">
    <source>
        <dbReference type="EMBL" id="SDQ04772.1"/>
    </source>
</evidence>
<dbReference type="SUPFAM" id="SSF111331">
    <property type="entry name" value="NAD kinase/diacylglycerol kinase-like"/>
    <property type="match status" value="1"/>
</dbReference>
<keyword evidence="6" id="KW-0067">ATP-binding</keyword>
<evidence type="ECO:0000256" key="2">
    <source>
        <dbReference type="ARBA" id="ARBA00005983"/>
    </source>
</evidence>
<dbReference type="Pfam" id="PF00781">
    <property type="entry name" value="DAGK_cat"/>
    <property type="match status" value="1"/>
</dbReference>
<dbReference type="InterPro" id="IPR001206">
    <property type="entry name" value="Diacylglycerol_kinase_cat_dom"/>
</dbReference>
<keyword evidence="4" id="KW-0547">Nucleotide-binding</keyword>
<dbReference type="Proteomes" id="UP000199481">
    <property type="component" value="Unassembled WGS sequence"/>
</dbReference>
<evidence type="ECO:0000256" key="6">
    <source>
        <dbReference type="ARBA" id="ARBA00022840"/>
    </source>
</evidence>
<evidence type="ECO:0000256" key="1">
    <source>
        <dbReference type="ARBA" id="ARBA00001946"/>
    </source>
</evidence>